<keyword evidence="1" id="KW-1133">Transmembrane helix</keyword>
<evidence type="ECO:0000313" key="3">
    <source>
        <dbReference type="Proteomes" id="UP000005953"/>
    </source>
</evidence>
<dbReference type="HOGENOM" id="CLU_1853582_0_0_6"/>
<comment type="caution">
    <text evidence="2">The sequence shown here is derived from an EMBL/GenBank/DDBJ whole genome shotgun (WGS) entry which is preliminary data.</text>
</comment>
<accession>A4BCA0</accession>
<sequence length="138" mass="15090">MLVVLLSLHLVALSAALGGRLIFIAVLHQTQTNGLNERLDELQPVLPIVRYADFGLIAALLTGTTLFLLSDYSLTSAPWAFKLKLVALLLLIVDIGAFHIAQARINQHYDKQMLPALSRLNNLAVVLMSTMVLFSVLA</sequence>
<evidence type="ECO:0000256" key="1">
    <source>
        <dbReference type="SAM" id="Phobius"/>
    </source>
</evidence>
<dbReference type="STRING" id="314283.MED297_13122"/>
<feature type="transmembrane region" description="Helical" evidence="1">
    <location>
        <begin position="48"/>
        <end position="69"/>
    </location>
</feature>
<dbReference type="OrthoDB" id="9924516at2"/>
<organism evidence="2 3">
    <name type="scientific">Reinekea blandensis MED297</name>
    <dbReference type="NCBI Taxonomy" id="314283"/>
    <lineage>
        <taxon>Bacteria</taxon>
        <taxon>Pseudomonadati</taxon>
        <taxon>Pseudomonadota</taxon>
        <taxon>Gammaproteobacteria</taxon>
        <taxon>Oceanospirillales</taxon>
        <taxon>Saccharospirillaceae</taxon>
        <taxon>Reinekea</taxon>
    </lineage>
</organism>
<protein>
    <recommendedName>
        <fullName evidence="4">Protoporphyrinogen IX oxidase</fullName>
    </recommendedName>
</protein>
<evidence type="ECO:0000313" key="2">
    <source>
        <dbReference type="EMBL" id="EAR10166.1"/>
    </source>
</evidence>
<reference evidence="2 3" key="1">
    <citation type="submission" date="2006-02" db="EMBL/GenBank/DDBJ databases">
        <authorList>
            <person name="Pinhassi J."/>
            <person name="Pedros-Alio C."/>
            <person name="Ferriera S."/>
            <person name="Johnson J."/>
            <person name="Kravitz S."/>
            <person name="Halpern A."/>
            <person name="Remington K."/>
            <person name="Beeson K."/>
            <person name="Tran B."/>
            <person name="Rogers Y.-H."/>
            <person name="Friedman R."/>
            <person name="Venter J.C."/>
        </authorList>
    </citation>
    <scope>NUCLEOTIDE SEQUENCE [LARGE SCALE GENOMIC DNA]</scope>
    <source>
        <strain evidence="2 3">MED297</strain>
    </source>
</reference>
<feature type="transmembrane region" description="Helical" evidence="1">
    <location>
        <begin position="81"/>
        <end position="100"/>
    </location>
</feature>
<keyword evidence="3" id="KW-1185">Reference proteome</keyword>
<dbReference type="RefSeq" id="WP_008042493.1">
    <property type="nucleotide sequence ID" value="NZ_CH724149.1"/>
</dbReference>
<keyword evidence="1" id="KW-0472">Membrane</keyword>
<feature type="transmembrane region" description="Helical" evidence="1">
    <location>
        <begin position="120"/>
        <end position="137"/>
    </location>
</feature>
<name>A4BCA0_9GAMM</name>
<gene>
    <name evidence="2" type="ORF">MED297_13122</name>
</gene>
<dbReference type="EMBL" id="AAOE01000005">
    <property type="protein sequence ID" value="EAR10166.1"/>
    <property type="molecule type" value="Genomic_DNA"/>
</dbReference>
<dbReference type="AlphaFoldDB" id="A4BCA0"/>
<dbReference type="Proteomes" id="UP000005953">
    <property type="component" value="Unassembled WGS sequence"/>
</dbReference>
<proteinExistence type="predicted"/>
<evidence type="ECO:0008006" key="4">
    <source>
        <dbReference type="Google" id="ProtNLM"/>
    </source>
</evidence>
<keyword evidence="1" id="KW-0812">Transmembrane</keyword>